<protein>
    <submittedName>
        <fullName evidence="3">Uncharacterized protein</fullName>
    </submittedName>
</protein>
<feature type="compositionally biased region" description="Basic and acidic residues" evidence="1">
    <location>
        <begin position="251"/>
        <end position="260"/>
    </location>
</feature>
<comment type="caution">
    <text evidence="3">The sequence shown here is derived from an EMBL/GenBank/DDBJ whole genome shotgun (WGS) entry which is preliminary data.</text>
</comment>
<feature type="transmembrane region" description="Helical" evidence="2">
    <location>
        <begin position="218"/>
        <end position="240"/>
    </location>
</feature>
<gene>
    <name evidence="3" type="ORF">CVT25_001258</name>
</gene>
<dbReference type="Proteomes" id="UP000283269">
    <property type="component" value="Unassembled WGS sequence"/>
</dbReference>
<dbReference type="Gene3D" id="1.20.5.930">
    <property type="entry name" value="Bicelle-embedded integrin alpha(iib) transmembrane segment"/>
    <property type="match status" value="1"/>
</dbReference>
<feature type="region of interest" description="Disordered" evidence="1">
    <location>
        <begin position="91"/>
        <end position="116"/>
    </location>
</feature>
<dbReference type="EMBL" id="NHYD01002186">
    <property type="protein sequence ID" value="PPQ87916.1"/>
    <property type="molecule type" value="Genomic_DNA"/>
</dbReference>
<name>A0A409XAW7_PSICY</name>
<proteinExistence type="predicted"/>
<keyword evidence="2" id="KW-1133">Transmembrane helix</keyword>
<organism evidence="3 4">
    <name type="scientific">Psilocybe cyanescens</name>
    <dbReference type="NCBI Taxonomy" id="93625"/>
    <lineage>
        <taxon>Eukaryota</taxon>
        <taxon>Fungi</taxon>
        <taxon>Dikarya</taxon>
        <taxon>Basidiomycota</taxon>
        <taxon>Agaricomycotina</taxon>
        <taxon>Agaricomycetes</taxon>
        <taxon>Agaricomycetidae</taxon>
        <taxon>Agaricales</taxon>
        <taxon>Agaricineae</taxon>
        <taxon>Strophariaceae</taxon>
        <taxon>Psilocybe</taxon>
    </lineage>
</organism>
<evidence type="ECO:0000313" key="3">
    <source>
        <dbReference type="EMBL" id="PPQ87916.1"/>
    </source>
</evidence>
<keyword evidence="2" id="KW-0812">Transmembrane</keyword>
<evidence type="ECO:0000256" key="1">
    <source>
        <dbReference type="SAM" id="MobiDB-lite"/>
    </source>
</evidence>
<reference evidence="3 4" key="1">
    <citation type="journal article" date="2018" name="Evol. Lett.">
        <title>Horizontal gene cluster transfer increased hallucinogenic mushroom diversity.</title>
        <authorList>
            <person name="Reynolds H.T."/>
            <person name="Vijayakumar V."/>
            <person name="Gluck-Thaler E."/>
            <person name="Korotkin H.B."/>
            <person name="Matheny P.B."/>
            <person name="Slot J.C."/>
        </authorList>
    </citation>
    <scope>NUCLEOTIDE SEQUENCE [LARGE SCALE GENOMIC DNA]</scope>
    <source>
        <strain evidence="3 4">2631</strain>
    </source>
</reference>
<dbReference type="AlphaFoldDB" id="A0A409XAW7"/>
<keyword evidence="4" id="KW-1185">Reference proteome</keyword>
<dbReference type="InParanoid" id="A0A409XAW7"/>
<sequence length="408" mass="42346">MVGTRLVIYSSLPISTTSNSIHAIVDFDGKISTISHPTNATNVFNFVLYDTSTIPNTVHTLILSNVGHLADSPLQLDRLFLEGSNVVVSPGVAESTPTSTPVSTPPKTSESISNAVPPTVSTAGVSNSLTGVNVALASSSSVQSTQSVPGAVAMNDGSGSSQTIRGGATGLPVGTGLGDHTSISVRLVTSTKADGSVVTEAVDPPNVTTSSSSARIPIGPIIGGIVGGVVLIILIIFILIRRRNGFRHRELNDTEEKPRPQSDITSITPFPLQGGGRYSSSSASRTARYEGHLNGKNSTAPPLNPPRLRLTTDTVAESSGRLAEKASASYAVTSPGASTVNVIPSPTSCGARSIVSDQIHQTDPGRYLYVPRTQYQSRSDAAPSSMNSMALDLTIGSHDMPPSYQDTT</sequence>
<accession>A0A409XAW7</accession>
<evidence type="ECO:0000256" key="2">
    <source>
        <dbReference type="SAM" id="Phobius"/>
    </source>
</evidence>
<feature type="compositionally biased region" description="Low complexity" evidence="1">
    <location>
        <begin position="95"/>
        <end position="111"/>
    </location>
</feature>
<feature type="region of interest" description="Disordered" evidence="1">
    <location>
        <begin position="251"/>
        <end position="309"/>
    </location>
</feature>
<evidence type="ECO:0000313" key="4">
    <source>
        <dbReference type="Proteomes" id="UP000283269"/>
    </source>
</evidence>
<dbReference type="STRING" id="93625.A0A409XAW7"/>
<keyword evidence="2" id="KW-0472">Membrane</keyword>